<keyword evidence="1" id="KW-1133">Transmembrane helix</keyword>
<keyword evidence="1" id="KW-0472">Membrane</keyword>
<organism evidence="2 3">
    <name type="scientific">Methylotenera mobilis (strain JLW8 / ATCC BAA-1282 / DSM 17540)</name>
    <dbReference type="NCBI Taxonomy" id="583345"/>
    <lineage>
        <taxon>Bacteria</taxon>
        <taxon>Pseudomonadati</taxon>
        <taxon>Pseudomonadota</taxon>
        <taxon>Betaproteobacteria</taxon>
        <taxon>Nitrosomonadales</taxon>
        <taxon>Methylophilaceae</taxon>
        <taxon>Methylotenera</taxon>
    </lineage>
</organism>
<dbReference type="KEGG" id="mmb:Mmol_2266"/>
<reference evidence="2 3" key="2">
    <citation type="journal article" date="2011" name="J. Bacteriol.">
        <title>Genomes of three methylotrophs from a single niche uncover genetic and metabolic divergence of Methylophilaceae.</title>
        <authorList>
            <person name="Lapidus A."/>
            <person name="Clum A."/>
            <person name="Labutti K."/>
            <person name="Kaluzhnaya M.G."/>
            <person name="Lim S."/>
            <person name="Beck D.A."/>
            <person name="Glavina Del Rio T."/>
            <person name="Nolan M."/>
            <person name="Mavromatis K."/>
            <person name="Huntemann M."/>
            <person name="Lucas S."/>
            <person name="Lidstrom M.E."/>
            <person name="Ivanova N."/>
            <person name="Chistoserdova L."/>
        </authorList>
    </citation>
    <scope>NUCLEOTIDE SEQUENCE [LARGE SCALE GENOMIC DNA]</scope>
    <source>
        <strain evidence="3">JLW8 / ATCC BAA-1282 / DSM 17540</strain>
    </source>
</reference>
<evidence type="ECO:0000256" key="1">
    <source>
        <dbReference type="SAM" id="Phobius"/>
    </source>
</evidence>
<dbReference type="Proteomes" id="UP000002742">
    <property type="component" value="Chromosome"/>
</dbReference>
<proteinExistence type="predicted"/>
<dbReference type="RefSeq" id="WP_015833203.1">
    <property type="nucleotide sequence ID" value="NC_012968.1"/>
</dbReference>
<reference evidence="3" key="1">
    <citation type="submission" date="2009-07" db="EMBL/GenBank/DDBJ databases">
        <title>Complete sequence of Methylotenera mobilis JLW8.</title>
        <authorList>
            <consortium name="US DOE Joint Genome Institute"/>
            <person name="Lucas S."/>
            <person name="Copeland A."/>
            <person name="Lapidus A."/>
            <person name="Glavina del Rio T."/>
            <person name="Tice H."/>
            <person name="Bruce D."/>
            <person name="Goodwin L."/>
            <person name="Pitluck S."/>
            <person name="LaButti K.M."/>
            <person name="Clum A."/>
            <person name="Larimer F."/>
            <person name="Land M."/>
            <person name="Hauser L."/>
            <person name="Kyrpides N."/>
            <person name="Mikhailova N."/>
            <person name="Kayluzhnaya M."/>
            <person name="Chistoserdova L."/>
        </authorList>
    </citation>
    <scope>NUCLEOTIDE SEQUENCE [LARGE SCALE GENOMIC DNA]</scope>
    <source>
        <strain evidence="3">JLW8 / ATCC BAA-1282 / DSM 17540</strain>
    </source>
</reference>
<dbReference type="Pfam" id="PF07009">
    <property type="entry name" value="NusG_II"/>
    <property type="match status" value="1"/>
</dbReference>
<protein>
    <submittedName>
        <fullName evidence="2">Uncharacterized protein</fullName>
    </submittedName>
</protein>
<dbReference type="Gene3D" id="2.60.320.10">
    <property type="entry name" value="N-utilization substance G protein NusG, insert domain"/>
    <property type="match status" value="1"/>
</dbReference>
<dbReference type="EMBL" id="CP001672">
    <property type="protein sequence ID" value="ACT49168.1"/>
    <property type="molecule type" value="Genomic_DNA"/>
</dbReference>
<sequence>MRNLLHNINSAIQIGDWCVLTAGIILVAVLFQQLWSHQDATRVQIRHGDRIYGTYSLNQQRDIHVQGAMGAATVSILHGKARFSQSPCHNQYCVHQGWLSRAGQAAICLPNQLSLELIGETKPYDSLNY</sequence>
<dbReference type="HOGENOM" id="CLU_130936_3_1_4"/>
<accession>C6WTA6</accession>
<dbReference type="CDD" id="cd09910">
    <property type="entry name" value="NGN-insert_like"/>
    <property type="match status" value="1"/>
</dbReference>
<evidence type="ECO:0000313" key="3">
    <source>
        <dbReference type="Proteomes" id="UP000002742"/>
    </source>
</evidence>
<evidence type="ECO:0000313" key="2">
    <source>
        <dbReference type="EMBL" id="ACT49168.1"/>
    </source>
</evidence>
<name>C6WTA6_METML</name>
<gene>
    <name evidence="2" type="ordered locus">Mmol_2266</name>
</gene>
<dbReference type="InterPro" id="IPR038690">
    <property type="entry name" value="NusG_2_sf"/>
</dbReference>
<feature type="transmembrane region" description="Helical" evidence="1">
    <location>
        <begin position="12"/>
        <end position="35"/>
    </location>
</feature>
<keyword evidence="1" id="KW-0812">Transmembrane</keyword>
<keyword evidence="3" id="KW-1185">Reference proteome</keyword>
<dbReference type="STRING" id="583345.Mmol_2266"/>
<dbReference type="AlphaFoldDB" id="C6WTA6"/>
<dbReference type="eggNOG" id="COG5341">
    <property type="taxonomic scope" value="Bacteria"/>
</dbReference>